<dbReference type="Pfam" id="PF09935">
    <property type="entry name" value="DUF2167"/>
    <property type="match status" value="1"/>
</dbReference>
<dbReference type="RefSeq" id="WP_181836033.1">
    <property type="nucleotide sequence ID" value="NZ_JACERN010000030.1"/>
</dbReference>
<comment type="caution">
    <text evidence="3">The sequence shown here is derived from an EMBL/GenBank/DDBJ whole genome shotgun (WGS) entry which is preliminary data.</text>
</comment>
<dbReference type="InterPro" id="IPR018682">
    <property type="entry name" value="DUF2167_membr"/>
</dbReference>
<sequence>MKINSIIIAVSMLFSMAAQATDSEPSATAKTGFDSLNWRLGPRQEVLADKATIQLANSSLASLSEQDSTKFLELTHNLPDPGNYIIVSKEGNWWADFSFDPMGYVKDDEKIDPDAILKSLKESDGPANERRAKMGLPALYIEDWYVAPHYDPATHLLEWGVKVRSEGHEGINYTVRILGREGVMNATLVTDPERLQQDMPKFKELLTTFQFTSGHRYSEFKPGDHVAELGLGALIVGGAAAVATKKGFWGALGAMLAAGWKIVAGALVAVGAWAKSLFGKKKQQ</sequence>
<proteinExistence type="predicted"/>
<evidence type="ECO:0000313" key="4">
    <source>
        <dbReference type="Proteomes" id="UP000545606"/>
    </source>
</evidence>
<reference evidence="3 4" key="1">
    <citation type="submission" date="2020-07" db="EMBL/GenBank/DDBJ databases">
        <title>Draft genome sequence of violacein-producing bacteria and related species.</title>
        <authorList>
            <person name="Wilson H.S."/>
            <person name="De Leon M.E."/>
        </authorList>
    </citation>
    <scope>NUCLEOTIDE SEQUENCE [LARGE SCALE GENOMIC DNA]</scope>
    <source>
        <strain evidence="3 4">HSC-21Su07</strain>
    </source>
</reference>
<gene>
    <name evidence="3" type="ORF">H2Z84_11130</name>
</gene>
<protein>
    <submittedName>
        <fullName evidence="3">DUF2167 domain-containing protein</fullName>
    </submittedName>
</protein>
<dbReference type="AlphaFoldDB" id="A0A838Y0F6"/>
<dbReference type="EMBL" id="JACERN010000030">
    <property type="protein sequence ID" value="MBA4708930.1"/>
    <property type="molecule type" value="Genomic_DNA"/>
</dbReference>
<evidence type="ECO:0000256" key="1">
    <source>
        <dbReference type="SAM" id="Phobius"/>
    </source>
</evidence>
<organism evidence="3 4">
    <name type="scientific">Aquitalea aquatica</name>
    <dbReference type="NCBI Taxonomy" id="3044273"/>
    <lineage>
        <taxon>Bacteria</taxon>
        <taxon>Pseudomonadati</taxon>
        <taxon>Pseudomonadota</taxon>
        <taxon>Betaproteobacteria</taxon>
        <taxon>Neisseriales</taxon>
        <taxon>Chromobacteriaceae</taxon>
        <taxon>Aquitalea</taxon>
    </lineage>
</organism>
<name>A0A838Y0F6_9NEIS</name>
<keyword evidence="4" id="KW-1185">Reference proteome</keyword>
<feature type="signal peptide" evidence="2">
    <location>
        <begin position="1"/>
        <end position="20"/>
    </location>
</feature>
<feature type="transmembrane region" description="Helical" evidence="1">
    <location>
        <begin position="248"/>
        <end position="274"/>
    </location>
</feature>
<accession>A0A838Y0F6</accession>
<feature type="chain" id="PRO_5032515262" evidence="2">
    <location>
        <begin position="21"/>
        <end position="284"/>
    </location>
</feature>
<keyword evidence="2" id="KW-0732">Signal</keyword>
<evidence type="ECO:0000256" key="2">
    <source>
        <dbReference type="SAM" id="SignalP"/>
    </source>
</evidence>
<keyword evidence="1" id="KW-1133">Transmembrane helix</keyword>
<dbReference type="Proteomes" id="UP000545606">
    <property type="component" value="Unassembled WGS sequence"/>
</dbReference>
<keyword evidence="1" id="KW-0812">Transmembrane</keyword>
<evidence type="ECO:0000313" key="3">
    <source>
        <dbReference type="EMBL" id="MBA4708930.1"/>
    </source>
</evidence>
<keyword evidence="1" id="KW-0472">Membrane</keyword>